<reference evidence="1 2" key="1">
    <citation type="submission" date="2015-03" db="EMBL/GenBank/DDBJ databases">
        <authorList>
            <person name="Murphy D."/>
        </authorList>
    </citation>
    <scope>NUCLEOTIDE SEQUENCE [LARGE SCALE GENOMIC DNA]</scope>
    <source>
        <strain evidence="1 2">IP26249</strain>
    </source>
</reference>
<dbReference type="Proteomes" id="UP000048841">
    <property type="component" value="Unassembled WGS sequence"/>
</dbReference>
<protein>
    <submittedName>
        <fullName evidence="1">Mu-like prophage FluMu protein gp41</fullName>
    </submittedName>
</protein>
<dbReference type="AlphaFoldDB" id="A0A0H5G3J2"/>
<gene>
    <name evidence="1" type="ORF">ERS137941_01199</name>
</gene>
<dbReference type="InterPro" id="IPR056974">
    <property type="entry name" value="Tail_Gp41-like"/>
</dbReference>
<name>A0A0H5G3J2_YEREN</name>
<dbReference type="EMBL" id="CGBR01000005">
    <property type="protein sequence ID" value="CFQ57663.1"/>
    <property type="molecule type" value="Genomic_DNA"/>
</dbReference>
<accession>A0A0H5G3J2</accession>
<evidence type="ECO:0000313" key="2">
    <source>
        <dbReference type="Proteomes" id="UP000048841"/>
    </source>
</evidence>
<evidence type="ECO:0000313" key="1">
    <source>
        <dbReference type="EMBL" id="CFQ57663.1"/>
    </source>
</evidence>
<organism evidence="1 2">
    <name type="scientific">Yersinia enterocolitica</name>
    <dbReference type="NCBI Taxonomy" id="630"/>
    <lineage>
        <taxon>Bacteria</taxon>
        <taxon>Pseudomonadati</taxon>
        <taxon>Pseudomonadota</taxon>
        <taxon>Gammaproteobacteria</taxon>
        <taxon>Enterobacterales</taxon>
        <taxon>Yersiniaceae</taxon>
        <taxon>Yersinia</taxon>
    </lineage>
</organism>
<proteinExistence type="predicted"/>
<sequence>MAQMTMTLPNGLVTAKGSPDETLHTEVQLRELTTKDIVDAQLAAERVVIGESGKAVAYCSEVMMGVELLRRQIASIGSIPGPLSLKQVLQLHPDDFKLLTQNAETMDDMLTEVAERGRANADGSGAN</sequence>
<dbReference type="Pfam" id="PF23746">
    <property type="entry name" value="Gp41_Mu"/>
    <property type="match status" value="1"/>
</dbReference>
<dbReference type="RefSeq" id="WP_023160762.1">
    <property type="nucleotide sequence ID" value="NZ_CGBR01000005.1"/>
</dbReference>